<evidence type="ECO:0000256" key="1">
    <source>
        <dbReference type="SAM" id="Phobius"/>
    </source>
</evidence>
<evidence type="ECO:0000313" key="3">
    <source>
        <dbReference type="Proteomes" id="UP000466523"/>
    </source>
</evidence>
<dbReference type="SUPFAM" id="SSF103473">
    <property type="entry name" value="MFS general substrate transporter"/>
    <property type="match status" value="1"/>
</dbReference>
<sequence length="132" mass="13062">MAAGGALLTVAVVLTALNLRPAITSVGPLLPEMRGALGASDTWAGVLTTLPGLCFAAAGLAAPWLSRRIGLARTVSAALLTLVAGLLIRICDGALVVLGGTLVATAGIALINVLIPVIIRGSFPAQVGLMTG</sequence>
<accession>A0A7K3LF36</accession>
<comment type="caution">
    <text evidence="2">The sequence shown here is derived from an EMBL/GenBank/DDBJ whole genome shotgun (WGS) entry which is preliminary data.</text>
</comment>
<evidence type="ECO:0000313" key="2">
    <source>
        <dbReference type="EMBL" id="NDJ90967.1"/>
    </source>
</evidence>
<reference evidence="2 3" key="1">
    <citation type="submission" date="2020-01" db="EMBL/GenBank/DDBJ databases">
        <authorList>
            <person name="Sanchez-Estrada R."/>
            <person name="Gonzalez-Y-Merchand J.A."/>
            <person name="Rivera-Gutierrez S."/>
        </authorList>
    </citation>
    <scope>NUCLEOTIDE SEQUENCE [LARGE SCALE GENOMIC DNA]</scope>
    <source>
        <strain evidence="2 3">CST 7247</strain>
    </source>
</reference>
<dbReference type="InterPro" id="IPR052524">
    <property type="entry name" value="MFS_Cyanate_Porter"/>
</dbReference>
<keyword evidence="1" id="KW-0812">Transmembrane</keyword>
<protein>
    <submittedName>
        <fullName evidence="2">MFS transporter</fullName>
    </submittedName>
</protein>
<feature type="transmembrane region" description="Helical" evidence="1">
    <location>
        <begin position="96"/>
        <end position="119"/>
    </location>
</feature>
<proteinExistence type="predicted"/>
<keyword evidence="1" id="KW-1133">Transmembrane helix</keyword>
<name>A0A7K3LF36_9MYCO</name>
<feature type="transmembrane region" description="Helical" evidence="1">
    <location>
        <begin position="71"/>
        <end position="90"/>
    </location>
</feature>
<gene>
    <name evidence="2" type="ORF">GWR20_17735</name>
</gene>
<dbReference type="EMBL" id="JAACYR010000069">
    <property type="protein sequence ID" value="NDJ90967.1"/>
    <property type="molecule type" value="Genomic_DNA"/>
</dbReference>
<dbReference type="PANTHER" id="PTHR23523:SF2">
    <property type="entry name" value="2-NITROIMIDAZOLE TRANSPORTER"/>
    <property type="match status" value="1"/>
</dbReference>
<keyword evidence="1" id="KW-0472">Membrane</keyword>
<dbReference type="Gene3D" id="1.20.1250.20">
    <property type="entry name" value="MFS general substrate transporter like domains"/>
    <property type="match status" value="1"/>
</dbReference>
<feature type="non-terminal residue" evidence="2">
    <location>
        <position position="132"/>
    </location>
</feature>
<organism evidence="2 3">
    <name type="scientific">Mycolicibacter kumamotonensis</name>
    <dbReference type="NCBI Taxonomy" id="354243"/>
    <lineage>
        <taxon>Bacteria</taxon>
        <taxon>Bacillati</taxon>
        <taxon>Actinomycetota</taxon>
        <taxon>Actinomycetes</taxon>
        <taxon>Mycobacteriales</taxon>
        <taxon>Mycobacteriaceae</taxon>
        <taxon>Mycolicibacter</taxon>
    </lineage>
</organism>
<dbReference type="Proteomes" id="UP000466523">
    <property type="component" value="Unassembled WGS sequence"/>
</dbReference>
<dbReference type="AlphaFoldDB" id="A0A7K3LF36"/>
<dbReference type="InterPro" id="IPR036259">
    <property type="entry name" value="MFS_trans_sf"/>
</dbReference>
<feature type="transmembrane region" description="Helical" evidence="1">
    <location>
        <begin position="43"/>
        <end position="64"/>
    </location>
</feature>
<dbReference type="PANTHER" id="PTHR23523">
    <property type="match status" value="1"/>
</dbReference>